<keyword evidence="1" id="KW-1133">Transmembrane helix</keyword>
<dbReference type="AlphaFoldDB" id="A0A9D4E7I2"/>
<gene>
    <name evidence="2" type="ORF">DPMN_176763</name>
</gene>
<comment type="caution">
    <text evidence="2">The sequence shown here is derived from an EMBL/GenBank/DDBJ whole genome shotgun (WGS) entry which is preliminary data.</text>
</comment>
<reference evidence="2" key="1">
    <citation type="journal article" date="2019" name="bioRxiv">
        <title>The Genome of the Zebra Mussel, Dreissena polymorpha: A Resource for Invasive Species Research.</title>
        <authorList>
            <person name="McCartney M.A."/>
            <person name="Auch B."/>
            <person name="Kono T."/>
            <person name="Mallez S."/>
            <person name="Zhang Y."/>
            <person name="Obille A."/>
            <person name="Becker A."/>
            <person name="Abrahante J.E."/>
            <person name="Garbe J."/>
            <person name="Badalamenti J.P."/>
            <person name="Herman A."/>
            <person name="Mangelson H."/>
            <person name="Liachko I."/>
            <person name="Sullivan S."/>
            <person name="Sone E.D."/>
            <person name="Koren S."/>
            <person name="Silverstein K.A.T."/>
            <person name="Beckman K.B."/>
            <person name="Gohl D.M."/>
        </authorList>
    </citation>
    <scope>NUCLEOTIDE SEQUENCE</scope>
    <source>
        <strain evidence="2">Duluth1</strain>
        <tissue evidence="2">Whole animal</tissue>
    </source>
</reference>
<protein>
    <submittedName>
        <fullName evidence="2">Uncharacterized protein</fullName>
    </submittedName>
</protein>
<feature type="transmembrane region" description="Helical" evidence="1">
    <location>
        <begin position="38"/>
        <end position="61"/>
    </location>
</feature>
<dbReference type="EMBL" id="JAIWYP010000009">
    <property type="protein sequence ID" value="KAH3775362.1"/>
    <property type="molecule type" value="Genomic_DNA"/>
</dbReference>
<evidence type="ECO:0000256" key="1">
    <source>
        <dbReference type="SAM" id="Phobius"/>
    </source>
</evidence>
<keyword evidence="1" id="KW-0472">Membrane</keyword>
<accession>A0A9D4E7I2</accession>
<proteinExistence type="predicted"/>
<keyword evidence="3" id="KW-1185">Reference proteome</keyword>
<keyword evidence="1" id="KW-0812">Transmembrane</keyword>
<sequence>MIDSNIDNLQHIDEILLPFTEHLSITDSPAAYTSGHTAVVAGSVVGGVCFIAGCMIITLLVMKKGYIDVFICT</sequence>
<dbReference type="Proteomes" id="UP000828390">
    <property type="component" value="Unassembled WGS sequence"/>
</dbReference>
<evidence type="ECO:0000313" key="2">
    <source>
        <dbReference type="EMBL" id="KAH3775362.1"/>
    </source>
</evidence>
<evidence type="ECO:0000313" key="3">
    <source>
        <dbReference type="Proteomes" id="UP000828390"/>
    </source>
</evidence>
<organism evidence="2 3">
    <name type="scientific">Dreissena polymorpha</name>
    <name type="common">Zebra mussel</name>
    <name type="synonym">Mytilus polymorpha</name>
    <dbReference type="NCBI Taxonomy" id="45954"/>
    <lineage>
        <taxon>Eukaryota</taxon>
        <taxon>Metazoa</taxon>
        <taxon>Spiralia</taxon>
        <taxon>Lophotrochozoa</taxon>
        <taxon>Mollusca</taxon>
        <taxon>Bivalvia</taxon>
        <taxon>Autobranchia</taxon>
        <taxon>Heteroconchia</taxon>
        <taxon>Euheterodonta</taxon>
        <taxon>Imparidentia</taxon>
        <taxon>Neoheterodontei</taxon>
        <taxon>Myida</taxon>
        <taxon>Dreissenoidea</taxon>
        <taxon>Dreissenidae</taxon>
        <taxon>Dreissena</taxon>
    </lineage>
</organism>
<reference evidence="2" key="2">
    <citation type="submission" date="2020-11" db="EMBL/GenBank/DDBJ databases">
        <authorList>
            <person name="McCartney M.A."/>
            <person name="Auch B."/>
            <person name="Kono T."/>
            <person name="Mallez S."/>
            <person name="Becker A."/>
            <person name="Gohl D.M."/>
            <person name="Silverstein K.A.T."/>
            <person name="Koren S."/>
            <person name="Bechman K.B."/>
            <person name="Herman A."/>
            <person name="Abrahante J.E."/>
            <person name="Garbe J."/>
        </authorList>
    </citation>
    <scope>NUCLEOTIDE SEQUENCE</scope>
    <source>
        <strain evidence="2">Duluth1</strain>
        <tissue evidence="2">Whole animal</tissue>
    </source>
</reference>
<name>A0A9D4E7I2_DREPO</name>